<evidence type="ECO:0000256" key="2">
    <source>
        <dbReference type="ARBA" id="ARBA00022525"/>
    </source>
</evidence>
<dbReference type="PANTHER" id="PTHR38340:SF1">
    <property type="entry name" value="S-LAYER PROTEIN"/>
    <property type="match status" value="1"/>
</dbReference>
<dbReference type="InterPro" id="IPR001343">
    <property type="entry name" value="Hemolysn_Ca-bd"/>
</dbReference>
<keyword evidence="2" id="KW-0964">Secreted</keyword>
<dbReference type="InterPro" id="IPR018511">
    <property type="entry name" value="Hemolysin-typ_Ca-bd_CS"/>
</dbReference>
<dbReference type="EMBL" id="JBHTLQ010000020">
    <property type="protein sequence ID" value="MFD1191009.1"/>
    <property type="molecule type" value="Genomic_DNA"/>
</dbReference>
<dbReference type="PRINTS" id="PR00313">
    <property type="entry name" value="CABNDNGRPT"/>
</dbReference>
<name>A0ABW3T1I2_9CAUL</name>
<dbReference type="InterPro" id="IPR050557">
    <property type="entry name" value="RTX_toxin/Mannuronan_C5-epim"/>
</dbReference>
<evidence type="ECO:0000256" key="3">
    <source>
        <dbReference type="SAM" id="MobiDB-lite"/>
    </source>
</evidence>
<evidence type="ECO:0000256" key="1">
    <source>
        <dbReference type="ARBA" id="ARBA00004613"/>
    </source>
</evidence>
<comment type="subcellular location">
    <subcellularLocation>
        <location evidence="1">Secreted</location>
    </subcellularLocation>
</comment>
<dbReference type="RefSeq" id="WP_377353556.1">
    <property type="nucleotide sequence ID" value="NZ_JBHTLQ010000020.1"/>
</dbReference>
<evidence type="ECO:0000313" key="4">
    <source>
        <dbReference type="EMBL" id="MFD1191009.1"/>
    </source>
</evidence>
<evidence type="ECO:0000313" key="5">
    <source>
        <dbReference type="Proteomes" id="UP001597216"/>
    </source>
</evidence>
<proteinExistence type="predicted"/>
<accession>A0ABW3T1I2</accession>
<dbReference type="PROSITE" id="PS00330">
    <property type="entry name" value="HEMOLYSIN_CALCIUM"/>
    <property type="match status" value="5"/>
</dbReference>
<dbReference type="PANTHER" id="PTHR38340">
    <property type="entry name" value="S-LAYER PROTEIN"/>
    <property type="match status" value="1"/>
</dbReference>
<dbReference type="Proteomes" id="UP001597216">
    <property type="component" value="Unassembled WGS sequence"/>
</dbReference>
<protein>
    <submittedName>
        <fullName evidence="4">Calcium-binding protein</fullName>
    </submittedName>
</protein>
<dbReference type="SUPFAM" id="SSF51120">
    <property type="entry name" value="beta-Roll"/>
    <property type="match status" value="2"/>
</dbReference>
<organism evidence="4 5">
    <name type="scientific">Phenylobacterium conjunctum</name>
    <dbReference type="NCBI Taxonomy" id="1298959"/>
    <lineage>
        <taxon>Bacteria</taxon>
        <taxon>Pseudomonadati</taxon>
        <taxon>Pseudomonadota</taxon>
        <taxon>Alphaproteobacteria</taxon>
        <taxon>Caulobacterales</taxon>
        <taxon>Caulobacteraceae</taxon>
        <taxon>Phenylobacterium</taxon>
    </lineage>
</organism>
<sequence>MLFADRRLVRFSCRPTYHTITVQPLEGTMVNSNNNSLRGSDAVHETFGEYDLFIGRPNSNFHSSSMPMSAQFGRNGADFLTGGAMDDDLMGGRGTDVLNGGGGADHLDGGDGSDFLTGGAMDDALRGGDGRDFLDEGDGHGDLEGGRGDDFLRGGRGADAFAVDPTSGHDIIYDFKPGGPMFDHLAIRDIKPEDLRFADTIFGVKISWNNDQGSVLLVGVQKNELAQSDFMFADDRYLLQPTDASADRLTAISFAKDEGGALTAPPAAGNTAAETFDFDDFHVQKGAEAADVMQATGDRDAFFGLGGDDKLFGGANDDHLAGDGGADTLDGGDGMDDLRGGAGNDQLYGGAMADNLMGDDGDDQLFGGGGHDMIDGGAGNDTLNGGDGADAYIVTPTSGRDVVVAGFDAGPGAFDHIAFEGGIMPNQVQVADTAQGALVTWGTSASILLVGITTAQMSQDDFMFSDVEGGGYVNNALIQTAGTDFLFV</sequence>
<reference evidence="5" key="1">
    <citation type="journal article" date="2019" name="Int. J. Syst. Evol. Microbiol.">
        <title>The Global Catalogue of Microorganisms (GCM) 10K type strain sequencing project: providing services to taxonomists for standard genome sequencing and annotation.</title>
        <authorList>
            <consortium name="The Broad Institute Genomics Platform"/>
            <consortium name="The Broad Institute Genome Sequencing Center for Infectious Disease"/>
            <person name="Wu L."/>
            <person name="Ma J."/>
        </authorList>
    </citation>
    <scope>NUCLEOTIDE SEQUENCE [LARGE SCALE GENOMIC DNA]</scope>
    <source>
        <strain evidence="5">CCUG 55074</strain>
    </source>
</reference>
<dbReference type="Gene3D" id="2.150.10.10">
    <property type="entry name" value="Serralysin-like metalloprotease, C-terminal"/>
    <property type="match status" value="4"/>
</dbReference>
<gene>
    <name evidence="4" type="ORF">ACFQ27_10495</name>
</gene>
<comment type="caution">
    <text evidence="4">The sequence shown here is derived from an EMBL/GenBank/DDBJ whole genome shotgun (WGS) entry which is preliminary data.</text>
</comment>
<feature type="region of interest" description="Disordered" evidence="3">
    <location>
        <begin position="129"/>
        <end position="149"/>
    </location>
</feature>
<dbReference type="Pfam" id="PF00353">
    <property type="entry name" value="HemolysinCabind"/>
    <property type="match status" value="4"/>
</dbReference>
<dbReference type="InterPro" id="IPR011049">
    <property type="entry name" value="Serralysin-like_metalloprot_C"/>
</dbReference>
<keyword evidence="5" id="KW-1185">Reference proteome</keyword>